<evidence type="ECO:0000313" key="1">
    <source>
        <dbReference type="EMBL" id="CAG9606861.1"/>
    </source>
</evidence>
<accession>A0A9C7G6D2</accession>
<comment type="caution">
    <text evidence="1">The sequence shown here is derived from an EMBL/GenBank/DDBJ whole genome shotgun (WGS) entry which is preliminary data.</text>
</comment>
<dbReference type="EMBL" id="CAKJTG010000003">
    <property type="protein sequence ID" value="CAG9606861.1"/>
    <property type="molecule type" value="Genomic_DNA"/>
</dbReference>
<protein>
    <submittedName>
        <fullName evidence="1">Uncharacterized protein</fullName>
    </submittedName>
</protein>
<proteinExistence type="predicted"/>
<dbReference type="RefSeq" id="WP_230495143.1">
    <property type="nucleotide sequence ID" value="NZ_CAKJTG010000003.1"/>
</dbReference>
<reference evidence="1" key="1">
    <citation type="submission" date="2021-10" db="EMBL/GenBank/DDBJ databases">
        <authorList>
            <person name="Criscuolo A."/>
        </authorList>
    </citation>
    <scope>NUCLEOTIDE SEQUENCE</scope>
    <source>
        <strain evidence="1">CIP111885</strain>
    </source>
</reference>
<dbReference type="Proteomes" id="UP000789845">
    <property type="component" value="Unassembled WGS sequence"/>
</dbReference>
<keyword evidence="2" id="KW-1185">Reference proteome</keyword>
<sequence length="78" mass="8947">MTQNEVIIEALEALGGEGTIKEVCAWMDEMYPNRWKDYGTAMADMVPVYLGGNNTSNVKDELRILERMALGRYRLIYK</sequence>
<organism evidence="1 2">
    <name type="scientific">Pseudoneobacillus rhizosphaerae</name>
    <dbReference type="NCBI Taxonomy" id="2880968"/>
    <lineage>
        <taxon>Bacteria</taxon>
        <taxon>Bacillati</taxon>
        <taxon>Bacillota</taxon>
        <taxon>Bacilli</taxon>
        <taxon>Bacillales</taxon>
        <taxon>Bacillaceae</taxon>
        <taxon>Pseudoneobacillus</taxon>
    </lineage>
</organism>
<gene>
    <name evidence="1" type="ORF">NEOCIP111885_00549</name>
</gene>
<evidence type="ECO:0000313" key="2">
    <source>
        <dbReference type="Proteomes" id="UP000789845"/>
    </source>
</evidence>
<dbReference type="AlphaFoldDB" id="A0A9C7G6D2"/>
<name>A0A9C7G6D2_9BACI</name>